<gene>
    <name evidence="5" type="ORF">CMC5_053060</name>
</gene>
<feature type="domain" description="N-acetyltransferase" evidence="4">
    <location>
        <begin position="14"/>
        <end position="171"/>
    </location>
</feature>
<dbReference type="Gene3D" id="3.40.630.30">
    <property type="match status" value="1"/>
</dbReference>
<evidence type="ECO:0000256" key="2">
    <source>
        <dbReference type="ARBA" id="ARBA00022679"/>
    </source>
</evidence>
<dbReference type="PANTHER" id="PTHR10545:SF29">
    <property type="entry name" value="GH14572P-RELATED"/>
    <property type="match status" value="1"/>
</dbReference>
<dbReference type="SUPFAM" id="SSF55729">
    <property type="entry name" value="Acyl-CoA N-acyltransferases (Nat)"/>
    <property type="match status" value="1"/>
</dbReference>
<dbReference type="OrthoDB" id="9805924at2"/>
<dbReference type="CDD" id="cd04301">
    <property type="entry name" value="NAT_SF"/>
    <property type="match status" value="1"/>
</dbReference>
<organism evidence="5 6">
    <name type="scientific">Chondromyces crocatus</name>
    <dbReference type="NCBI Taxonomy" id="52"/>
    <lineage>
        <taxon>Bacteria</taxon>
        <taxon>Pseudomonadati</taxon>
        <taxon>Myxococcota</taxon>
        <taxon>Polyangia</taxon>
        <taxon>Polyangiales</taxon>
        <taxon>Polyangiaceae</taxon>
        <taxon>Chondromyces</taxon>
    </lineage>
</organism>
<dbReference type="InterPro" id="IPR051016">
    <property type="entry name" value="Diverse_Substrate_AcTransf"/>
</dbReference>
<keyword evidence="2 5" id="KW-0808">Transferase</keyword>
<dbReference type="InterPro" id="IPR000182">
    <property type="entry name" value="GNAT_dom"/>
</dbReference>
<evidence type="ECO:0000313" key="5">
    <source>
        <dbReference type="EMBL" id="AKT41145.1"/>
    </source>
</evidence>
<sequence length="192" mass="20470">MTSLDPLATEVPGLALRVAVADDVPVILAFIRELAAYEKLLHECVADEAGLRATLFGVKPAAEVLLAVLEGEPVGLALYFTSYSTFLARPGLYLEDLFVRPAARKRGVGAALMTALARLAVARGYGRFEWSVLDWNEPALRFYRSLGAQGMDGWTVQRVTGEALVRLASGTSRDASEASRDATGISGDPAGT</sequence>
<dbReference type="GO" id="GO:0008080">
    <property type="term" value="F:N-acetyltransferase activity"/>
    <property type="evidence" value="ECO:0007669"/>
    <property type="project" value="UniProtKB-ARBA"/>
</dbReference>
<dbReference type="EMBL" id="CP012159">
    <property type="protein sequence ID" value="AKT41145.1"/>
    <property type="molecule type" value="Genomic_DNA"/>
</dbReference>
<dbReference type="STRING" id="52.CMC5_053060"/>
<name>A0A0K1EJW2_CHOCO</name>
<evidence type="ECO:0000256" key="3">
    <source>
        <dbReference type="ARBA" id="ARBA00023315"/>
    </source>
</evidence>
<proteinExistence type="inferred from homology"/>
<dbReference type="PANTHER" id="PTHR10545">
    <property type="entry name" value="DIAMINE N-ACETYLTRANSFERASE"/>
    <property type="match status" value="1"/>
</dbReference>
<evidence type="ECO:0000259" key="4">
    <source>
        <dbReference type="PROSITE" id="PS51186"/>
    </source>
</evidence>
<reference evidence="5 6" key="1">
    <citation type="submission" date="2015-07" db="EMBL/GenBank/DDBJ databases">
        <title>Genome analysis of myxobacterium Chondromyces crocatus Cm c5 reveals a high potential for natural compound synthesis and the genetic basis for the loss of fruiting body formation.</title>
        <authorList>
            <person name="Zaburannyi N."/>
            <person name="Bunk B."/>
            <person name="Maier J."/>
            <person name="Overmann J."/>
            <person name="Mueller R."/>
        </authorList>
    </citation>
    <scope>NUCLEOTIDE SEQUENCE [LARGE SCALE GENOMIC DNA]</scope>
    <source>
        <strain evidence="5 6">Cm c5</strain>
    </source>
</reference>
<dbReference type="PROSITE" id="PS51186">
    <property type="entry name" value="GNAT"/>
    <property type="match status" value="1"/>
</dbReference>
<dbReference type="PATRIC" id="fig|52.7.peg.5877"/>
<dbReference type="Proteomes" id="UP000067626">
    <property type="component" value="Chromosome"/>
</dbReference>
<comment type="similarity">
    <text evidence="1">Belongs to the acetyltransferase family.</text>
</comment>
<dbReference type="AlphaFoldDB" id="A0A0K1EJW2"/>
<dbReference type="FunFam" id="3.40.630.30:FF:000064">
    <property type="entry name" value="GNAT family acetyltransferase"/>
    <property type="match status" value="1"/>
</dbReference>
<keyword evidence="3" id="KW-0012">Acyltransferase</keyword>
<evidence type="ECO:0000313" key="6">
    <source>
        <dbReference type="Proteomes" id="UP000067626"/>
    </source>
</evidence>
<dbReference type="RefSeq" id="WP_050432960.1">
    <property type="nucleotide sequence ID" value="NZ_CP012159.1"/>
</dbReference>
<dbReference type="KEGG" id="ccro:CMC5_053060"/>
<evidence type="ECO:0000256" key="1">
    <source>
        <dbReference type="ARBA" id="ARBA00008694"/>
    </source>
</evidence>
<dbReference type="Pfam" id="PF00583">
    <property type="entry name" value="Acetyltransf_1"/>
    <property type="match status" value="1"/>
</dbReference>
<accession>A0A0K1EJW2</accession>
<keyword evidence="6" id="KW-1185">Reference proteome</keyword>
<protein>
    <submittedName>
        <fullName evidence="5">GCN5 family N-acetyltransferase</fullName>
    </submittedName>
</protein>
<dbReference type="InterPro" id="IPR016181">
    <property type="entry name" value="Acyl_CoA_acyltransferase"/>
</dbReference>